<protein>
    <recommendedName>
        <fullName evidence="3">Probable endolytic peptidoglycan transglycosylase RlpA</fullName>
        <ecNumber evidence="3">4.2.2.-</ecNumber>
    </recommendedName>
</protein>
<feature type="domain" description="RlpA-like protein double-psi beta-barrel" evidence="5">
    <location>
        <begin position="229"/>
        <end position="316"/>
    </location>
</feature>
<comment type="caution">
    <text evidence="6">The sequence shown here is derived from an EMBL/GenBank/DDBJ whole genome shotgun (WGS) entry which is preliminary data.</text>
</comment>
<proteinExistence type="inferred from homology"/>
<organism evidence="6 7">
    <name type="scientific">Synechocystis salina LEGE 00031</name>
    <dbReference type="NCBI Taxonomy" id="1828736"/>
    <lineage>
        <taxon>Bacteria</taxon>
        <taxon>Bacillati</taxon>
        <taxon>Cyanobacteriota</taxon>
        <taxon>Cyanophyceae</taxon>
        <taxon>Synechococcales</taxon>
        <taxon>Merismopediaceae</taxon>
        <taxon>Synechocystis</taxon>
    </lineage>
</organism>
<evidence type="ECO:0000313" key="6">
    <source>
        <dbReference type="EMBL" id="MBE9254198.1"/>
    </source>
</evidence>
<evidence type="ECO:0000256" key="2">
    <source>
        <dbReference type="ARBA" id="ARBA00023316"/>
    </source>
</evidence>
<reference evidence="6 7" key="1">
    <citation type="submission" date="2020-10" db="EMBL/GenBank/DDBJ databases">
        <authorList>
            <person name="Castelo-Branco R."/>
            <person name="Eusebio N."/>
            <person name="Adriana R."/>
            <person name="Vieira A."/>
            <person name="Brugerolle De Fraissinette N."/>
            <person name="Rezende De Castro R."/>
            <person name="Schneider M.P."/>
            <person name="Vasconcelos V."/>
            <person name="Leao P.N."/>
        </authorList>
    </citation>
    <scope>NUCLEOTIDE SEQUENCE [LARGE SCALE GENOMIC DNA]</scope>
    <source>
        <strain evidence="6 7">LEGE 00031</strain>
    </source>
</reference>
<evidence type="ECO:0000256" key="3">
    <source>
        <dbReference type="HAMAP-Rule" id="MF_02071"/>
    </source>
</evidence>
<dbReference type="Proteomes" id="UP000658720">
    <property type="component" value="Unassembled WGS sequence"/>
</dbReference>
<dbReference type="PANTHER" id="PTHR34183">
    <property type="entry name" value="ENDOLYTIC PEPTIDOGLYCAN TRANSGLYCOSYLASE RLPA"/>
    <property type="match status" value="1"/>
</dbReference>
<dbReference type="InterPro" id="IPR034718">
    <property type="entry name" value="RlpA"/>
</dbReference>
<evidence type="ECO:0000256" key="4">
    <source>
        <dbReference type="RuleBase" id="RU003495"/>
    </source>
</evidence>
<dbReference type="EMBL" id="JADEVV010000025">
    <property type="protein sequence ID" value="MBE9254198.1"/>
    <property type="molecule type" value="Genomic_DNA"/>
</dbReference>
<dbReference type="SUPFAM" id="SSF50685">
    <property type="entry name" value="Barwin-like endoglucanases"/>
    <property type="match status" value="1"/>
</dbReference>
<gene>
    <name evidence="3" type="primary">rlpA</name>
    <name evidence="6" type="ORF">IQ217_10160</name>
</gene>
<dbReference type="PANTHER" id="PTHR34183:SF8">
    <property type="entry name" value="ENDOLYTIC PEPTIDOGLYCAN TRANSGLYCOSYLASE RLPA-RELATED"/>
    <property type="match status" value="1"/>
</dbReference>
<dbReference type="InterPro" id="IPR036908">
    <property type="entry name" value="RlpA-like_sf"/>
</dbReference>
<evidence type="ECO:0000313" key="7">
    <source>
        <dbReference type="Proteomes" id="UP000658720"/>
    </source>
</evidence>
<keyword evidence="7" id="KW-1185">Reference proteome</keyword>
<dbReference type="RefSeq" id="WP_194019848.1">
    <property type="nucleotide sequence ID" value="NZ_JADEVV010000025.1"/>
</dbReference>
<name>A0ABR9VUR3_9SYNC</name>
<sequence>MKGINVCRSIAGVIGTASLTTLVWGNCPSGLLALNTIIEADAPTAVSENNSSLAPLESSVTAASSNPVSTFQDTELISLVPHQGPENRLAVTLRVNQIPVVTFLGTAAELTALGNDQATDTMERAQTVARRLDELSGAKSFDPSTIKVDLDATTKQLVVKSVDEILLTINKNTVLPEKPLSAPETALQTANRLRRLLGGAEPIVALPAALQVARVNAFDAATTIKRIKGGIASWYGPGFHGRRTANGERFNQNALTAAHRTLPFGTRVKVTNLRNGQSVVVRINDRGPFTGGRVIDLSAGAARAIGIHSSGVGNVALDIVQ</sequence>
<dbReference type="NCBIfam" id="TIGR00413">
    <property type="entry name" value="rlpA"/>
    <property type="match status" value="1"/>
</dbReference>
<keyword evidence="2 3" id="KW-0961">Cell wall biogenesis/degradation</keyword>
<dbReference type="CDD" id="cd22268">
    <property type="entry name" value="DPBB_RlpA-like"/>
    <property type="match status" value="1"/>
</dbReference>
<dbReference type="Gene3D" id="2.40.40.10">
    <property type="entry name" value="RlpA-like domain"/>
    <property type="match status" value="1"/>
</dbReference>
<dbReference type="EC" id="4.2.2.-" evidence="3"/>
<comment type="similarity">
    <text evidence="3 4">Belongs to the RlpA family.</text>
</comment>
<accession>A0ABR9VUR3</accession>
<evidence type="ECO:0000256" key="1">
    <source>
        <dbReference type="ARBA" id="ARBA00023239"/>
    </source>
</evidence>
<evidence type="ECO:0000259" key="5">
    <source>
        <dbReference type="Pfam" id="PF03330"/>
    </source>
</evidence>
<dbReference type="InterPro" id="IPR012997">
    <property type="entry name" value="RplA"/>
</dbReference>
<dbReference type="InterPro" id="IPR009009">
    <property type="entry name" value="RlpA-like_DPBB"/>
</dbReference>
<comment type="function">
    <text evidence="3">Lytic transglycosylase with a strong preference for naked glycan strands that lack stem peptides.</text>
</comment>
<dbReference type="Pfam" id="PF03330">
    <property type="entry name" value="DPBB_1"/>
    <property type="match status" value="1"/>
</dbReference>
<keyword evidence="1 3" id="KW-0456">Lyase</keyword>
<dbReference type="HAMAP" id="MF_02071">
    <property type="entry name" value="RlpA"/>
    <property type="match status" value="1"/>
</dbReference>